<dbReference type="OrthoDB" id="5392779at2759"/>
<dbReference type="GO" id="GO:0008270">
    <property type="term" value="F:zinc ion binding"/>
    <property type="evidence" value="ECO:0007669"/>
    <property type="project" value="InterPro"/>
</dbReference>
<evidence type="ECO:0000313" key="4">
    <source>
        <dbReference type="EMBL" id="KAH9825764.1"/>
    </source>
</evidence>
<dbReference type="Proteomes" id="UP001138500">
    <property type="component" value="Unassembled WGS sequence"/>
</dbReference>
<feature type="region of interest" description="Disordered" evidence="2">
    <location>
        <begin position="137"/>
        <end position="199"/>
    </location>
</feature>
<dbReference type="GO" id="GO:0000981">
    <property type="term" value="F:DNA-binding transcription factor activity, RNA polymerase II-specific"/>
    <property type="evidence" value="ECO:0007669"/>
    <property type="project" value="InterPro"/>
</dbReference>
<dbReference type="SUPFAM" id="SSF57701">
    <property type="entry name" value="Zn2/Cys6 DNA-binding domain"/>
    <property type="match status" value="1"/>
</dbReference>
<dbReference type="PANTHER" id="PTHR47840:SF3">
    <property type="entry name" value="ZN(II)2CYS6 TRANSCRIPTION FACTOR (EUROFUNG)"/>
    <property type="match status" value="1"/>
</dbReference>
<feature type="compositionally biased region" description="Basic and acidic residues" evidence="2">
    <location>
        <begin position="166"/>
        <end position="179"/>
    </location>
</feature>
<keyword evidence="5" id="KW-1185">Reference proteome</keyword>
<dbReference type="AlphaFoldDB" id="A0A9W7SNN6"/>
<dbReference type="CDD" id="cd12148">
    <property type="entry name" value="fungal_TF_MHR"/>
    <property type="match status" value="1"/>
</dbReference>
<evidence type="ECO:0000313" key="5">
    <source>
        <dbReference type="Proteomes" id="UP001138500"/>
    </source>
</evidence>
<keyword evidence="1" id="KW-0539">Nucleus</keyword>
<dbReference type="EMBL" id="RIBY02002078">
    <property type="protein sequence ID" value="KAH9825764.1"/>
    <property type="molecule type" value="Genomic_DNA"/>
</dbReference>
<dbReference type="SMART" id="SM00066">
    <property type="entry name" value="GAL4"/>
    <property type="match status" value="1"/>
</dbReference>
<reference evidence="4 5" key="2">
    <citation type="journal article" date="2021" name="Curr. Genet.">
        <title>Genetic response to nitrogen starvation in the aggressive Eucalyptus foliar pathogen Teratosphaeria destructans.</title>
        <authorList>
            <person name="Havenga M."/>
            <person name="Wingfield B.D."/>
            <person name="Wingfield M.J."/>
            <person name="Dreyer L.L."/>
            <person name="Roets F."/>
            <person name="Aylward J."/>
        </authorList>
    </citation>
    <scope>NUCLEOTIDE SEQUENCE [LARGE SCALE GENOMIC DNA]</scope>
    <source>
        <strain evidence="4">CMW44962</strain>
    </source>
</reference>
<dbReference type="PROSITE" id="PS50048">
    <property type="entry name" value="ZN2_CY6_FUNGAL_2"/>
    <property type="match status" value="1"/>
</dbReference>
<comment type="caution">
    <text evidence="4">The sequence shown here is derived from an EMBL/GenBank/DDBJ whole genome shotgun (WGS) entry which is preliminary data.</text>
</comment>
<dbReference type="Gene3D" id="4.10.240.10">
    <property type="entry name" value="Zn(2)-C6 fungal-type DNA-binding domain"/>
    <property type="match status" value="1"/>
</dbReference>
<evidence type="ECO:0000259" key="3">
    <source>
        <dbReference type="PROSITE" id="PS50048"/>
    </source>
</evidence>
<dbReference type="PANTHER" id="PTHR47840">
    <property type="entry name" value="ZN(II)2CYS6 TRANSCRIPTION FACTOR (EUROFUNG)-RELATED"/>
    <property type="match status" value="1"/>
</dbReference>
<protein>
    <submittedName>
        <fullName evidence="4">C6 finger domain protein</fullName>
    </submittedName>
</protein>
<proteinExistence type="predicted"/>
<organism evidence="4 5">
    <name type="scientific">Teratosphaeria destructans</name>
    <dbReference type="NCBI Taxonomy" id="418781"/>
    <lineage>
        <taxon>Eukaryota</taxon>
        <taxon>Fungi</taxon>
        <taxon>Dikarya</taxon>
        <taxon>Ascomycota</taxon>
        <taxon>Pezizomycotina</taxon>
        <taxon>Dothideomycetes</taxon>
        <taxon>Dothideomycetidae</taxon>
        <taxon>Mycosphaerellales</taxon>
        <taxon>Teratosphaeriaceae</taxon>
        <taxon>Teratosphaeria</taxon>
    </lineage>
</organism>
<name>A0A9W7SNN6_9PEZI</name>
<dbReference type="CDD" id="cd00067">
    <property type="entry name" value="GAL4"/>
    <property type="match status" value="1"/>
</dbReference>
<feature type="compositionally biased region" description="Polar residues" evidence="2">
    <location>
        <begin position="185"/>
        <end position="194"/>
    </location>
</feature>
<evidence type="ECO:0000256" key="1">
    <source>
        <dbReference type="ARBA" id="ARBA00023242"/>
    </source>
</evidence>
<feature type="compositionally biased region" description="Acidic residues" evidence="2">
    <location>
        <begin position="150"/>
        <end position="162"/>
    </location>
</feature>
<dbReference type="InterPro" id="IPR036864">
    <property type="entry name" value="Zn2-C6_fun-type_DNA-bd_sf"/>
</dbReference>
<reference evidence="4 5" key="1">
    <citation type="journal article" date="2018" name="IMA Fungus">
        <title>IMA Genome-F 10: Nine draft genome sequences of Claviceps purpurea s.lat., including C. arundinis, C. humidiphila, and C. cf. spartinae, pseudomolecules for the pitch canker pathogen Fusarium circinatum, draft genome of Davidsoniella eucalypti, Grosmannia galeiformis, Quambalaria eucalypti, and Teratosphaeria destructans.</title>
        <authorList>
            <person name="Wingfield B.D."/>
            <person name="Liu M."/>
            <person name="Nguyen H.D."/>
            <person name="Lane F.A."/>
            <person name="Morgan S.W."/>
            <person name="De Vos L."/>
            <person name="Wilken P.M."/>
            <person name="Duong T.A."/>
            <person name="Aylward J."/>
            <person name="Coetzee M.P."/>
            <person name="Dadej K."/>
            <person name="De Beer Z.W."/>
            <person name="Findlay W."/>
            <person name="Havenga M."/>
            <person name="Kolarik M."/>
            <person name="Menzies J.G."/>
            <person name="Naidoo K."/>
            <person name="Pochopski O."/>
            <person name="Shoukouhi P."/>
            <person name="Santana Q.C."/>
            <person name="Seifert K.A."/>
            <person name="Soal N."/>
            <person name="Steenkamp E.T."/>
            <person name="Tatham C.T."/>
            <person name="van der Nest M.A."/>
            <person name="Wingfield M.J."/>
        </authorList>
    </citation>
    <scope>NUCLEOTIDE SEQUENCE [LARGE SCALE GENOMIC DNA]</scope>
    <source>
        <strain evidence="4">CMW44962</strain>
    </source>
</reference>
<gene>
    <name evidence="4" type="ORF">Tdes44962_MAKER03975</name>
</gene>
<sequence>MKCVPSEFCGAPDITLSLRDSSVADAVPVADPLQPPSVRRTDPMPKEASLLREVRKGTHSCIECRQRKIKCIWPDGQGTKCQHCSQRARDCVPQVAVPRDPNMVRVTSRDRIKHLEETVDGLWAAVRSLQANANLPVNPVQRASEPAFSPDDDSGDASDSEMADAMPREPPTHLQRLFDHGTPQEYPSPSTVQSPAHAMEHRMSYARAELQRLIPCRDDLQLIAKYATGWLSIYHELFPSTLFLKNEQELLDQYARVQDARAPIIQIAAFLLALVITVRQMPATVLTESTKDIHDGQSYAAKVSSVVERCVVHDEHLNTTLEGIDIGLMRLRLHLTDPKFKYDKVFLGLRHTVALAEFIGLSRACSVTPSSLDADSGRKAQAAALWHNICVSDRLVGMLFNLPIATAAYALPLGNVVLPNGRIAFQSYLCQLAEVAARVIEIDSLQEPALLSANTVEKVLRIDSDLRQLESVTPKAWWNNPSPESAADQILQYLHKYFTARAHLRLASSKDSRSIYAYSYMVCKEACREVASRYVQLRTALPGGFFACRVLDLEALTAAVFLLNACAEETATGQTASGSENAQLLKLVVQDMTSVMDAVSVQPNGDFAKKAAAAIRSLDAFHMHPSSKQSLTVRIPLLGKVQITRKVPTSAQHTDVPQQAHTGYSNLPMPWQENGSALAGPFPVASNPFPSTSWLLAEPPFLMDGLEAMDQWYPSGDLDFTISLAMGSCGSPACYLGRRDDHRSFHDDADKCRSHSISVSFDTRSATILFGSITFGIAASVVGADCSQATYQMVCTNSDQCSHTETFFSTAPRPTPSFTSTTSLPTFTASYVQDCAIADRRLAVCDESVVEGWDATASSTYAQQTTYRGDQVVLGTFPITAGADVLASAYPSCAGVTGSRGVAAARATAGVREVYQVLIAAPVAAAAMAGMVV</sequence>
<evidence type="ECO:0000256" key="2">
    <source>
        <dbReference type="SAM" id="MobiDB-lite"/>
    </source>
</evidence>
<dbReference type="PROSITE" id="PS00463">
    <property type="entry name" value="ZN2_CY6_FUNGAL_1"/>
    <property type="match status" value="1"/>
</dbReference>
<accession>A0A9W7SNN6</accession>
<feature type="domain" description="Zn(2)-C6 fungal-type" evidence="3">
    <location>
        <begin position="60"/>
        <end position="92"/>
    </location>
</feature>
<dbReference type="InterPro" id="IPR001138">
    <property type="entry name" value="Zn2Cys6_DnaBD"/>
</dbReference>